<dbReference type="InterPro" id="IPR022385">
    <property type="entry name" value="Rhs_assc_core"/>
</dbReference>
<dbReference type="InterPro" id="IPR050708">
    <property type="entry name" value="T6SS_VgrG/RHS"/>
</dbReference>
<comment type="caution">
    <text evidence="4">The sequence shown here is derived from an EMBL/GenBank/DDBJ whole genome shotgun (WGS) entry which is preliminary data.</text>
</comment>
<evidence type="ECO:0000313" key="5">
    <source>
        <dbReference type="Proteomes" id="UP000283077"/>
    </source>
</evidence>
<dbReference type="EMBL" id="SACS01000014">
    <property type="protein sequence ID" value="RVU35517.1"/>
    <property type="molecule type" value="Genomic_DNA"/>
</dbReference>
<dbReference type="InterPro" id="IPR038234">
    <property type="entry name" value="Colicin_E5_C_sf"/>
</dbReference>
<evidence type="ECO:0000313" key="4">
    <source>
        <dbReference type="EMBL" id="RVU35517.1"/>
    </source>
</evidence>
<feature type="compositionally biased region" description="Basic and acidic residues" evidence="1">
    <location>
        <begin position="1503"/>
        <end position="1516"/>
    </location>
</feature>
<dbReference type="Gene3D" id="2.180.10.10">
    <property type="entry name" value="RHS repeat-associated core"/>
    <property type="match status" value="1"/>
</dbReference>
<keyword evidence="2" id="KW-0732">Signal</keyword>
<evidence type="ECO:0000256" key="1">
    <source>
        <dbReference type="SAM" id="MobiDB-lite"/>
    </source>
</evidence>
<feature type="domain" description="Colicin E5 ribonuclease" evidence="3">
    <location>
        <begin position="1470"/>
        <end position="1556"/>
    </location>
</feature>
<dbReference type="InterPro" id="IPR021964">
    <property type="entry name" value="Colicin_E5_C"/>
</dbReference>
<dbReference type="NCBIfam" id="TIGR03696">
    <property type="entry name" value="Rhs_assc_core"/>
    <property type="match status" value="1"/>
</dbReference>
<evidence type="ECO:0000256" key="2">
    <source>
        <dbReference type="SAM" id="SignalP"/>
    </source>
</evidence>
<dbReference type="OrthoDB" id="9806238at2"/>
<dbReference type="Proteomes" id="UP000283077">
    <property type="component" value="Unassembled WGS sequence"/>
</dbReference>
<dbReference type="GO" id="GO:0004540">
    <property type="term" value="F:RNA nuclease activity"/>
    <property type="evidence" value="ECO:0007669"/>
    <property type="project" value="InterPro"/>
</dbReference>
<dbReference type="PANTHER" id="PTHR32305">
    <property type="match status" value="1"/>
</dbReference>
<dbReference type="InterPro" id="IPR038233">
    <property type="entry name" value="Colicin_D/E5_nuclease"/>
</dbReference>
<evidence type="ECO:0000259" key="3">
    <source>
        <dbReference type="Pfam" id="PF12106"/>
    </source>
</evidence>
<name>A0A437QLY6_9GAMM</name>
<organism evidence="4 5">
    <name type="scientific">Rheinheimera riviphila</name>
    <dbReference type="NCBI Taxonomy" id="1834037"/>
    <lineage>
        <taxon>Bacteria</taxon>
        <taxon>Pseudomonadati</taxon>
        <taxon>Pseudomonadota</taxon>
        <taxon>Gammaproteobacteria</taxon>
        <taxon>Chromatiales</taxon>
        <taxon>Chromatiaceae</taxon>
        <taxon>Rheinheimera</taxon>
    </lineage>
</organism>
<accession>A0A437QLY6</accession>
<protein>
    <recommendedName>
        <fullName evidence="3">Colicin E5 ribonuclease domain-containing protein</fullName>
    </recommendedName>
</protein>
<reference evidence="4 5" key="1">
    <citation type="submission" date="2019-01" db="EMBL/GenBank/DDBJ databases">
        <authorList>
            <person name="Chen W.-M."/>
        </authorList>
    </citation>
    <scope>NUCLEOTIDE SEQUENCE [LARGE SCALE GENOMIC DNA]</scope>
    <source>
        <strain evidence="4 5">KYPC3</strain>
    </source>
</reference>
<feature type="signal peptide" evidence="2">
    <location>
        <begin position="1"/>
        <end position="22"/>
    </location>
</feature>
<feature type="compositionally biased region" description="Basic and acidic residues" evidence="1">
    <location>
        <begin position="1527"/>
        <end position="1564"/>
    </location>
</feature>
<dbReference type="PANTHER" id="PTHR32305:SF15">
    <property type="entry name" value="PROTEIN RHSA-RELATED"/>
    <property type="match status" value="1"/>
</dbReference>
<dbReference type="Pfam" id="PF12106">
    <property type="entry name" value="Colicin_E5"/>
    <property type="match status" value="1"/>
</dbReference>
<feature type="region of interest" description="Disordered" evidence="1">
    <location>
        <begin position="1452"/>
        <end position="1564"/>
    </location>
</feature>
<sequence length="1564" mass="172746">MNNKLIIGTLAVVIGASLNTYAADNGHHNTELQNSVVDYHERGRNVSSRAVSFSSGTPKTVIETEMEHSRKNILKQFNVGFEITAETTDLMGEQIDLSTGSLSFKQTDIQVPGNFAIPVAVTRITGTADVEYSANRLLGDWSLDLPYIATSMASIDGSTFTGSWAANKACSGPLNPGSELSYSASTLEVKDYWSGDNVYIPGQGSATLLHKDAATPRTTNKNWRIECFTTASGSEGFRVTTQDGTKYTFDKLRLVRGLDIGKAPAGSVFDPTPIDPAPIDPPGLNLPGTLVYYQHYHTFMLATKVEDRFGNWVTYNYVGNRLDTIKASDGREISFGYETIKGDDYVSRATAHGQIWNYSYIDKQTDPKLGKVTRPDGKFWEFKYSPAYNSYNKSSTTYGQCLNYEGIYTHSVTITHPNGAIGTFEKRSTTHGRTEVPRYRLGPVNDKNYDYSFAIDICFNAISLMKKTISGAGLPTMQWHYSYSENIGAFSGEPKFAPGQVTVPANSGIDAGDLKFSTVKAPDGSVTKHYFSRKFTFEDGKELFSDQYDKDGVTLLRRSESKFMQGKRYGSAGDNGLATSNLQIKEYSVLTTESKKTDPIDGYFGSDDSEFLTQFSDFNEYEAPQLIYEASRYSNAANNQSRWTKTTYQHDTTNWLLNMASKQQRSADNSTWTTYEETVYYASSHANKSLPQQKKRFGTLIGTLDYHGDGNLKLFEYNLPNRWVRYDNYKRGKPQQVKLPQRYTASCTANSSCHILLSQTINDTGTVKDVTDLNGHKTSYGYDSLNRLQLIDPLDSAWANTNITYDADVSGLGVLVQNISRGNYRKAITLDGLMRPVLSKEWDSSNEAYTVRYVRQQFNAYGKAEFASVPSINSNEQFGTVTEFDGLQRELSQTNTANGDVTYQYLANNAVAITNGRNYETATEYLAYGSPATELATKVSQPESVATSIVYNLFGLPSQITQGGMTEIRTYNPQMQLCVQKRPETGVKAMQYNNLGEMTRFAEGFAGNAGNCSDYSNVNSSWVTLAYDNQGDVWTTSYADGVTPNMVQQLDNQGNQLSLTAGTTAWAYTYNSAHLLDSETLSIDGKSFVLDPVYNSLGHLSSLVYGGATVQYTPDALGQPTKAVAGSTQYAANVLFYPNGQLKSFSYGNGQQLSLQFSQTLDSQFRPEQRLVTQGNTNKVAQRYAYDPNNNIESIVNLVDSSKSISLTYDGLDRLNTASGYWGSGNFVYDTLGNLTQKNLGTQQLTYQYNQTSKRLDSVTGGYTFSYDDRGNVTNNGKRSFTFNRANQLTNSGTIGYVYDGHNRRVKKTGSNQGYSVYSQNGKLMLTDGTNGATSYIYLGKELIAKVGSAAALEDKPGYTGHVEDKDLSLTYMQQRYYDPVIGRFYSNDPVGFTADKPMMFNRYAYANNNPYRFTDPDGRFAFLAVLVTPQGIALAAATIAAVGHGIKGTQNAMSEESAETDSTEDAGGVVIEDVKQGQVTDRGWTKDEINDLAQGEPAGKTVDNRGPSKTDDGQGRSDTASVYGSKDQHVVINDRTKEVVQVSDKNDSGWKPDSRIEWNEENK</sequence>
<dbReference type="SUPFAM" id="SSF102824">
    <property type="entry name" value="Colicin D/E5 nuclease domain"/>
    <property type="match status" value="1"/>
</dbReference>
<feature type="chain" id="PRO_5019036269" description="Colicin E5 ribonuclease domain-containing protein" evidence="2">
    <location>
        <begin position="23"/>
        <end position="1564"/>
    </location>
</feature>
<gene>
    <name evidence="4" type="ORF">EOE67_13020</name>
</gene>
<proteinExistence type="predicted"/>
<dbReference type="Gene3D" id="3.30.2310.30">
    <property type="match status" value="1"/>
</dbReference>
<keyword evidence="5" id="KW-1185">Reference proteome</keyword>